<dbReference type="EnsemblPlants" id="PNT71640">
    <property type="protein sequence ID" value="PNT71640"/>
    <property type="gene ID" value="BRADI_2g32908v3"/>
</dbReference>
<dbReference type="Gramene" id="PNT71640">
    <property type="protein sequence ID" value="PNT71640"/>
    <property type="gene ID" value="BRADI_2g32908v3"/>
</dbReference>
<dbReference type="InParanoid" id="A0A2K2DBI1"/>
<reference evidence="1" key="2">
    <citation type="submission" date="2017-06" db="EMBL/GenBank/DDBJ databases">
        <title>WGS assembly of Brachypodium distachyon.</title>
        <authorList>
            <consortium name="The International Brachypodium Initiative"/>
            <person name="Lucas S."/>
            <person name="Harmon-Smith M."/>
            <person name="Lail K."/>
            <person name="Tice H."/>
            <person name="Grimwood J."/>
            <person name="Bruce D."/>
            <person name="Barry K."/>
            <person name="Shu S."/>
            <person name="Lindquist E."/>
            <person name="Wang M."/>
            <person name="Pitluck S."/>
            <person name="Vogel J.P."/>
            <person name="Garvin D.F."/>
            <person name="Mockler T.C."/>
            <person name="Schmutz J."/>
            <person name="Rokhsar D."/>
            <person name="Bevan M.W."/>
        </authorList>
    </citation>
    <scope>NUCLEOTIDE SEQUENCE</scope>
    <source>
        <strain evidence="1">Bd21</strain>
    </source>
</reference>
<organism evidence="1">
    <name type="scientific">Brachypodium distachyon</name>
    <name type="common">Purple false brome</name>
    <name type="synonym">Trachynia distachya</name>
    <dbReference type="NCBI Taxonomy" id="15368"/>
    <lineage>
        <taxon>Eukaryota</taxon>
        <taxon>Viridiplantae</taxon>
        <taxon>Streptophyta</taxon>
        <taxon>Embryophyta</taxon>
        <taxon>Tracheophyta</taxon>
        <taxon>Spermatophyta</taxon>
        <taxon>Magnoliopsida</taxon>
        <taxon>Liliopsida</taxon>
        <taxon>Poales</taxon>
        <taxon>Poaceae</taxon>
        <taxon>BOP clade</taxon>
        <taxon>Pooideae</taxon>
        <taxon>Stipodae</taxon>
        <taxon>Brachypodieae</taxon>
        <taxon>Brachypodium</taxon>
    </lineage>
</organism>
<name>A0A2K2DBI1_BRADI</name>
<reference evidence="1 2" key="1">
    <citation type="journal article" date="2010" name="Nature">
        <title>Genome sequencing and analysis of the model grass Brachypodium distachyon.</title>
        <authorList>
            <consortium name="International Brachypodium Initiative"/>
        </authorList>
    </citation>
    <scope>NUCLEOTIDE SEQUENCE [LARGE SCALE GENOMIC DNA]</scope>
    <source>
        <strain evidence="1 2">Bd21</strain>
    </source>
</reference>
<dbReference type="AlphaFoldDB" id="A0A2K2DBI1"/>
<proteinExistence type="predicted"/>
<dbReference type="EMBL" id="CM000881">
    <property type="protein sequence ID" value="PNT71640.1"/>
    <property type="molecule type" value="Genomic_DNA"/>
</dbReference>
<keyword evidence="3" id="KW-1185">Reference proteome</keyword>
<sequence>MATGHAAADTDGWAPGLLFIHSIDPNPAGLNGTGLCVLPHLVARPASWLLCPVGNRRSQFVNRSADVHQVHMDGTESGWCLHDRSSMCVEKTDRQEFHGAYTNARHGTRVFSAALK</sequence>
<evidence type="ECO:0000313" key="2">
    <source>
        <dbReference type="EnsemblPlants" id="PNT71640"/>
    </source>
</evidence>
<dbReference type="Proteomes" id="UP000008810">
    <property type="component" value="Chromosome 2"/>
</dbReference>
<evidence type="ECO:0000313" key="3">
    <source>
        <dbReference type="Proteomes" id="UP000008810"/>
    </source>
</evidence>
<accession>A0A2K2DBI1</accession>
<protein>
    <submittedName>
        <fullName evidence="1 2">Uncharacterized protein</fullName>
    </submittedName>
</protein>
<reference evidence="2" key="3">
    <citation type="submission" date="2018-08" db="UniProtKB">
        <authorList>
            <consortium name="EnsemblPlants"/>
        </authorList>
    </citation>
    <scope>IDENTIFICATION</scope>
    <source>
        <strain evidence="2">cv. Bd21</strain>
    </source>
</reference>
<gene>
    <name evidence="1" type="ORF">BRADI_2g32908v3</name>
</gene>
<evidence type="ECO:0000313" key="1">
    <source>
        <dbReference type="EMBL" id="PNT71640.1"/>
    </source>
</evidence>